<dbReference type="EMBL" id="JAGIOF010000001">
    <property type="protein sequence ID" value="MBP2388082.1"/>
    <property type="molecule type" value="Genomic_DNA"/>
</dbReference>
<keyword evidence="3" id="KW-1185">Reference proteome</keyword>
<dbReference type="Pfam" id="PF03729">
    <property type="entry name" value="DUF308"/>
    <property type="match status" value="1"/>
</dbReference>
<evidence type="ECO:0000313" key="2">
    <source>
        <dbReference type="EMBL" id="MBP2388082.1"/>
    </source>
</evidence>
<gene>
    <name evidence="2" type="ORF">JOF47_003593</name>
</gene>
<comment type="caution">
    <text evidence="2">The sequence shown here is derived from an EMBL/GenBank/DDBJ whole genome shotgun (WGS) entry which is preliminary data.</text>
</comment>
<dbReference type="RefSeq" id="WP_210000862.1">
    <property type="nucleotide sequence ID" value="NZ_BAAAJY010000001.1"/>
</dbReference>
<feature type="transmembrane region" description="Helical" evidence="1">
    <location>
        <begin position="97"/>
        <end position="118"/>
    </location>
</feature>
<keyword evidence="1" id="KW-1133">Transmembrane helix</keyword>
<sequence length="190" mass="19522">MPAVKIPATLAAEVATPVMGRAITAAGFAIISIFWPGATSQVLAYGLAAFMVASAKFMWDYAKAPSAPKAARGLYAGAALAMILSGLVMVLRPEVLVIGIAAAAAFIIAGVLEIVVFIRHRADFVPFKDQLVTGFVGLGVGAALLMGLHLDAHALLGLAGGGAIILAVFELISAFGLRHDAKEGQAGLWR</sequence>
<feature type="transmembrane region" description="Helical" evidence="1">
    <location>
        <begin position="154"/>
        <end position="177"/>
    </location>
</feature>
<feature type="transmembrane region" description="Helical" evidence="1">
    <location>
        <begin position="130"/>
        <end position="148"/>
    </location>
</feature>
<keyword evidence="1" id="KW-0472">Membrane</keyword>
<dbReference type="Proteomes" id="UP001296993">
    <property type="component" value="Unassembled WGS sequence"/>
</dbReference>
<accession>A0ABS4XI06</accession>
<proteinExistence type="predicted"/>
<name>A0ABS4XI06_9MICC</name>
<keyword evidence="1" id="KW-0812">Transmembrane</keyword>
<organism evidence="2 3">
    <name type="scientific">Paeniglutamicibacter kerguelensis</name>
    <dbReference type="NCBI Taxonomy" id="254788"/>
    <lineage>
        <taxon>Bacteria</taxon>
        <taxon>Bacillati</taxon>
        <taxon>Actinomycetota</taxon>
        <taxon>Actinomycetes</taxon>
        <taxon>Micrococcales</taxon>
        <taxon>Micrococcaceae</taxon>
        <taxon>Paeniglutamicibacter</taxon>
    </lineage>
</organism>
<feature type="transmembrane region" description="Helical" evidence="1">
    <location>
        <begin position="74"/>
        <end position="91"/>
    </location>
</feature>
<evidence type="ECO:0000313" key="3">
    <source>
        <dbReference type="Proteomes" id="UP001296993"/>
    </source>
</evidence>
<dbReference type="InterPro" id="IPR005325">
    <property type="entry name" value="DUF308_memb"/>
</dbReference>
<protein>
    <submittedName>
        <fullName evidence="2">Uncharacterized membrane protein HdeD (DUF308 family)</fullName>
    </submittedName>
</protein>
<reference evidence="2 3" key="1">
    <citation type="submission" date="2021-03" db="EMBL/GenBank/DDBJ databases">
        <title>Sequencing the genomes of 1000 actinobacteria strains.</title>
        <authorList>
            <person name="Klenk H.-P."/>
        </authorList>
    </citation>
    <scope>NUCLEOTIDE SEQUENCE [LARGE SCALE GENOMIC DNA]</scope>
    <source>
        <strain evidence="2 3">DSM 15797</strain>
    </source>
</reference>
<evidence type="ECO:0000256" key="1">
    <source>
        <dbReference type="SAM" id="Phobius"/>
    </source>
</evidence>